<dbReference type="RefSeq" id="WP_115516710.1">
    <property type="nucleotide sequence ID" value="NZ_QRGO01000001.1"/>
</dbReference>
<sequence>MPRARTQDGYELHFEIAGAGRPIVFVHEFAGDHTSWEAQLRHFGKTHRCISFAARGFAPSDVPTDPAAYEQGRAVDDIAAVLDAAGIDKAHIVGLSMGAIATLHFGVRYTDRALSLCLGGCGYGADLDRLDAFRQRSEQTGRAIETMGMPAFGRLYATGLGRVQFANKDPRGYEEFLTKLGGHDATGSAMTQRHLQGRRPSIYTLEPALKTLEVPTLIMVGDEDFPCIQPGIFLKRTIRSAALSVIPNAGHSINLEEPDEYNRILERFLCQVDAGRWPLRDPRVEALPDFGLHQS</sequence>
<protein>
    <submittedName>
        <fullName evidence="3">Alpha/beta hydrolase</fullName>
    </submittedName>
</protein>
<dbReference type="InterPro" id="IPR050266">
    <property type="entry name" value="AB_hydrolase_sf"/>
</dbReference>
<dbReference type="GO" id="GO:0016020">
    <property type="term" value="C:membrane"/>
    <property type="evidence" value="ECO:0007669"/>
    <property type="project" value="TreeGrafter"/>
</dbReference>
<organism evidence="3 4">
    <name type="scientific">Undibacter mobilis</name>
    <dbReference type="NCBI Taxonomy" id="2292256"/>
    <lineage>
        <taxon>Bacteria</taxon>
        <taxon>Pseudomonadati</taxon>
        <taxon>Pseudomonadota</taxon>
        <taxon>Alphaproteobacteria</taxon>
        <taxon>Hyphomicrobiales</taxon>
        <taxon>Nitrobacteraceae</taxon>
        <taxon>Undibacter</taxon>
    </lineage>
</organism>
<dbReference type="EMBL" id="QRGO01000001">
    <property type="protein sequence ID" value="RDV04684.1"/>
    <property type="molecule type" value="Genomic_DNA"/>
</dbReference>
<dbReference type="InterPro" id="IPR000073">
    <property type="entry name" value="AB_hydrolase_1"/>
</dbReference>
<dbReference type="Proteomes" id="UP000263993">
    <property type="component" value="Unassembled WGS sequence"/>
</dbReference>
<feature type="domain" description="AB hydrolase-1" evidence="2">
    <location>
        <begin position="23"/>
        <end position="263"/>
    </location>
</feature>
<evidence type="ECO:0000313" key="4">
    <source>
        <dbReference type="Proteomes" id="UP000263993"/>
    </source>
</evidence>
<dbReference type="InterPro" id="IPR029058">
    <property type="entry name" value="AB_hydrolase_fold"/>
</dbReference>
<keyword evidence="4" id="KW-1185">Reference proteome</keyword>
<dbReference type="Pfam" id="PF12697">
    <property type="entry name" value="Abhydrolase_6"/>
    <property type="match status" value="1"/>
</dbReference>
<dbReference type="Gene3D" id="3.40.50.1820">
    <property type="entry name" value="alpha/beta hydrolase"/>
    <property type="match status" value="1"/>
</dbReference>
<dbReference type="OrthoDB" id="9804723at2"/>
<evidence type="ECO:0000313" key="3">
    <source>
        <dbReference type="EMBL" id="RDV04684.1"/>
    </source>
</evidence>
<comment type="caution">
    <text evidence="3">The sequence shown here is derived from an EMBL/GenBank/DDBJ whole genome shotgun (WGS) entry which is preliminary data.</text>
</comment>
<gene>
    <name evidence="3" type="ORF">DXH78_08995</name>
</gene>
<evidence type="ECO:0000259" key="2">
    <source>
        <dbReference type="Pfam" id="PF12697"/>
    </source>
</evidence>
<evidence type="ECO:0000256" key="1">
    <source>
        <dbReference type="ARBA" id="ARBA00022801"/>
    </source>
</evidence>
<reference evidence="4" key="1">
    <citation type="submission" date="2018-08" db="EMBL/GenBank/DDBJ databases">
        <authorList>
            <person name="Kim S.-J."/>
            <person name="Jung G.-Y."/>
        </authorList>
    </citation>
    <scope>NUCLEOTIDE SEQUENCE [LARGE SCALE GENOMIC DNA]</scope>
    <source>
        <strain evidence="4">GY_H</strain>
    </source>
</reference>
<proteinExistence type="predicted"/>
<dbReference type="AlphaFoldDB" id="A0A371BAU3"/>
<dbReference type="SUPFAM" id="SSF53474">
    <property type="entry name" value="alpha/beta-Hydrolases"/>
    <property type="match status" value="1"/>
</dbReference>
<accession>A0A371BAU3</accession>
<dbReference type="PANTHER" id="PTHR43798">
    <property type="entry name" value="MONOACYLGLYCEROL LIPASE"/>
    <property type="match status" value="1"/>
</dbReference>
<dbReference type="PANTHER" id="PTHR43798:SF31">
    <property type="entry name" value="AB HYDROLASE SUPERFAMILY PROTEIN YCLE"/>
    <property type="match status" value="1"/>
</dbReference>
<dbReference type="GO" id="GO:0016787">
    <property type="term" value="F:hydrolase activity"/>
    <property type="evidence" value="ECO:0007669"/>
    <property type="project" value="UniProtKB-KW"/>
</dbReference>
<keyword evidence="1 3" id="KW-0378">Hydrolase</keyword>
<name>A0A371BAU3_9BRAD</name>